<name>A0A2S5JE96_9RHOB</name>
<protein>
    <submittedName>
        <fullName evidence="1">Uncharacterized protein</fullName>
    </submittedName>
</protein>
<dbReference type="EMBL" id="PRDS01000009">
    <property type="protein sequence ID" value="PPB79832.1"/>
    <property type="molecule type" value="Genomic_DNA"/>
</dbReference>
<gene>
    <name evidence="1" type="ORF">LV82_02625</name>
</gene>
<evidence type="ECO:0000313" key="1">
    <source>
        <dbReference type="EMBL" id="PPB79832.1"/>
    </source>
</evidence>
<proteinExistence type="predicted"/>
<dbReference type="Proteomes" id="UP000239736">
    <property type="component" value="Unassembled WGS sequence"/>
</dbReference>
<dbReference type="AlphaFoldDB" id="A0A2S5JE96"/>
<keyword evidence="2" id="KW-1185">Reference proteome</keyword>
<accession>A0A2S5JE96</accession>
<comment type="caution">
    <text evidence="1">The sequence shown here is derived from an EMBL/GenBank/DDBJ whole genome shotgun (WGS) entry which is preliminary data.</text>
</comment>
<sequence>MTPEGETLARKIDETRKDVKTLHPLMQLLDTTDSNPGAEFAARLIALLTEIQEDQQVMANTVKKIADTPQAAPLDPAVLASFETRISVLEAFLEPLPSLMEKILEKLIAAADRLNRIEARMETMNRVFGQLLD</sequence>
<organism evidence="1 2">
    <name type="scientific">Albidovulum inexpectatum</name>
    <dbReference type="NCBI Taxonomy" id="196587"/>
    <lineage>
        <taxon>Bacteria</taxon>
        <taxon>Pseudomonadati</taxon>
        <taxon>Pseudomonadota</taxon>
        <taxon>Alphaproteobacteria</taxon>
        <taxon>Rhodobacterales</taxon>
        <taxon>Paracoccaceae</taxon>
        <taxon>Albidovulum</taxon>
    </lineage>
</organism>
<reference evidence="1 2" key="1">
    <citation type="submission" date="2018-01" db="EMBL/GenBank/DDBJ databases">
        <title>Genomic Encyclopedia of Archaeal and Bacterial Type Strains, Phase II (KMG-II): from individual species to whole genera.</title>
        <authorList>
            <person name="Goeker M."/>
        </authorList>
    </citation>
    <scope>NUCLEOTIDE SEQUENCE [LARGE SCALE GENOMIC DNA]</scope>
    <source>
        <strain evidence="1 2">DSM 12048</strain>
    </source>
</reference>
<evidence type="ECO:0000313" key="2">
    <source>
        <dbReference type="Proteomes" id="UP000239736"/>
    </source>
</evidence>